<dbReference type="AlphaFoldDB" id="V4MPG6"/>
<feature type="region of interest" description="Disordered" evidence="1">
    <location>
        <begin position="52"/>
        <end position="73"/>
    </location>
</feature>
<accession>V4MPG6</accession>
<evidence type="ECO:0000313" key="4">
    <source>
        <dbReference type="Proteomes" id="UP000030689"/>
    </source>
</evidence>
<feature type="chain" id="PRO_5004722950" description="Leucine-rich repeat-containing N-terminal plant-type domain-containing protein" evidence="2">
    <location>
        <begin position="24"/>
        <end position="92"/>
    </location>
</feature>
<gene>
    <name evidence="3" type="ORF">EUTSA_v10009203mg</name>
</gene>
<dbReference type="KEGG" id="eus:EUTSA_v10009203mg"/>
<dbReference type="Proteomes" id="UP000030689">
    <property type="component" value="Unassembled WGS sequence"/>
</dbReference>
<dbReference type="Gramene" id="ESQ33486">
    <property type="protein sequence ID" value="ESQ33486"/>
    <property type="gene ID" value="EUTSA_v10009203mg"/>
</dbReference>
<feature type="compositionally biased region" description="Basic residues" evidence="1">
    <location>
        <begin position="56"/>
        <end position="67"/>
    </location>
</feature>
<feature type="signal peptide" evidence="2">
    <location>
        <begin position="1"/>
        <end position="23"/>
    </location>
</feature>
<evidence type="ECO:0008006" key="5">
    <source>
        <dbReference type="Google" id="ProtNLM"/>
    </source>
</evidence>
<evidence type="ECO:0000256" key="1">
    <source>
        <dbReference type="SAM" id="MobiDB-lite"/>
    </source>
</evidence>
<keyword evidence="4" id="KW-1185">Reference proteome</keyword>
<sequence length="92" mass="10501">MDVVRLITLVILLFFASSNTVFAGLPYDYESHNTKIGEAVWDQKLLIKIRGQVKPSKSRPAKGKRKWSSSEDSNLNQWECNVNSEACYDNSY</sequence>
<dbReference type="OMA" id="YESHNTK"/>
<evidence type="ECO:0000256" key="2">
    <source>
        <dbReference type="SAM" id="SignalP"/>
    </source>
</evidence>
<protein>
    <recommendedName>
        <fullName evidence="5">Leucine-rich repeat-containing N-terminal plant-type domain-containing protein</fullName>
    </recommendedName>
</protein>
<keyword evidence="2" id="KW-0732">Signal</keyword>
<name>V4MPG6_EUTSA</name>
<proteinExistence type="predicted"/>
<reference evidence="3 4" key="1">
    <citation type="journal article" date="2013" name="Front. Plant Sci.">
        <title>The Reference Genome of the Halophytic Plant Eutrema salsugineum.</title>
        <authorList>
            <person name="Yang R."/>
            <person name="Jarvis D.E."/>
            <person name="Chen H."/>
            <person name="Beilstein M.A."/>
            <person name="Grimwood J."/>
            <person name="Jenkins J."/>
            <person name="Shu S."/>
            <person name="Prochnik S."/>
            <person name="Xin M."/>
            <person name="Ma C."/>
            <person name="Schmutz J."/>
            <person name="Wing R.A."/>
            <person name="Mitchell-Olds T."/>
            <person name="Schumaker K.S."/>
            <person name="Wang X."/>
        </authorList>
    </citation>
    <scope>NUCLEOTIDE SEQUENCE [LARGE SCALE GENOMIC DNA]</scope>
</reference>
<dbReference type="EMBL" id="KI517683">
    <property type="protein sequence ID" value="ESQ33486.1"/>
    <property type="molecule type" value="Genomic_DNA"/>
</dbReference>
<evidence type="ECO:0000313" key="3">
    <source>
        <dbReference type="EMBL" id="ESQ33486.1"/>
    </source>
</evidence>
<organism evidence="3 4">
    <name type="scientific">Eutrema salsugineum</name>
    <name type="common">Saltwater cress</name>
    <name type="synonym">Sisymbrium salsugineum</name>
    <dbReference type="NCBI Taxonomy" id="72664"/>
    <lineage>
        <taxon>Eukaryota</taxon>
        <taxon>Viridiplantae</taxon>
        <taxon>Streptophyta</taxon>
        <taxon>Embryophyta</taxon>
        <taxon>Tracheophyta</taxon>
        <taxon>Spermatophyta</taxon>
        <taxon>Magnoliopsida</taxon>
        <taxon>eudicotyledons</taxon>
        <taxon>Gunneridae</taxon>
        <taxon>Pentapetalae</taxon>
        <taxon>rosids</taxon>
        <taxon>malvids</taxon>
        <taxon>Brassicales</taxon>
        <taxon>Brassicaceae</taxon>
        <taxon>Eutremeae</taxon>
        <taxon>Eutrema</taxon>
    </lineage>
</organism>